<reference evidence="1" key="1">
    <citation type="submission" date="2018-11" db="EMBL/GenBank/DDBJ databases">
        <title>The sequence and de novo assembly of Larimichthys crocea genome using PacBio and Hi-C technologies.</title>
        <authorList>
            <person name="Xu P."/>
            <person name="Chen B."/>
            <person name="Zhou Z."/>
            <person name="Ke Q."/>
            <person name="Wu Y."/>
            <person name="Bai H."/>
            <person name="Pu F."/>
        </authorList>
    </citation>
    <scope>NUCLEOTIDE SEQUENCE</scope>
    <source>
        <tissue evidence="1">Muscle</tissue>
    </source>
</reference>
<accession>A0ACD3RVS0</accession>
<evidence type="ECO:0000313" key="2">
    <source>
        <dbReference type="Proteomes" id="UP000793456"/>
    </source>
</evidence>
<organism evidence="1 2">
    <name type="scientific">Larimichthys crocea</name>
    <name type="common">Large yellow croaker</name>
    <name type="synonym">Pseudosciaena crocea</name>
    <dbReference type="NCBI Taxonomy" id="215358"/>
    <lineage>
        <taxon>Eukaryota</taxon>
        <taxon>Metazoa</taxon>
        <taxon>Chordata</taxon>
        <taxon>Craniata</taxon>
        <taxon>Vertebrata</taxon>
        <taxon>Euteleostomi</taxon>
        <taxon>Actinopterygii</taxon>
        <taxon>Neopterygii</taxon>
        <taxon>Teleostei</taxon>
        <taxon>Neoteleostei</taxon>
        <taxon>Acanthomorphata</taxon>
        <taxon>Eupercaria</taxon>
        <taxon>Sciaenidae</taxon>
        <taxon>Larimichthys</taxon>
    </lineage>
</organism>
<evidence type="ECO:0000313" key="1">
    <source>
        <dbReference type="EMBL" id="TMS23472.1"/>
    </source>
</evidence>
<name>A0ACD3RVS0_LARCR</name>
<dbReference type="Proteomes" id="UP000793456">
    <property type="component" value="Chromosome I"/>
</dbReference>
<keyword evidence="2" id="KW-1185">Reference proteome</keyword>
<protein>
    <submittedName>
        <fullName evidence="1">Uncharacterized protein</fullName>
    </submittedName>
</protein>
<gene>
    <name evidence="1" type="ORF">E3U43_008778</name>
</gene>
<proteinExistence type="predicted"/>
<dbReference type="EMBL" id="CM011674">
    <property type="protein sequence ID" value="TMS23472.1"/>
    <property type="molecule type" value="Genomic_DNA"/>
</dbReference>
<comment type="caution">
    <text evidence="1">The sequence shown here is derived from an EMBL/GenBank/DDBJ whole genome shotgun (WGS) entry which is preliminary data.</text>
</comment>
<sequence>MLDKAVHDGHWLVFNNCHLLEQWDDKVVTHLSQLIAFGEERCLLHPCFRLWFITQEHSSCSIPAAVRMCALPLVCDSPWDLKEELSFSLQQVVSIIQCQSLSGVTTENMELLLRCAIFHSVLLQRQTYKYLGQGIIYKWTQEDLLALMDAHICFASLCHDKTKALQYIAVNLVHGGHVLDSADLEVVESVAKTCLSKVSPLQGSGPHILSNIISNPGHFDLSVLQQILEQDLQDAVNINDPLVLGFSSDVAAKTIKFHSHNLNILLQASQTPLRTARSLCTEQLEQPATLPSYSHARDRLQTLKSYLAQKNDSTDINAGSVSHSPLRDFLQAEWDDLIDSVSLLLSQLQQPVRYNTPTFASLLKLTDLSHFERRAELLSAYLWHHDTSDPPDAYRLSAFRNARGFLVAVMRQAAQVNLKYISDISLHFQVLSDGTDAASFPLNAVYLCGLELRGASWDTHLGALQDTVSLQPCSLPLVCVMPEVKSTNTDTFPYKGSHLKDSSNVQVAQSSPLIDPQLPLYECPLHLDGEQESGKEGLADVNIITTIPLHTQLNPMLCSLRRVRLVSVLK</sequence>